<protein>
    <submittedName>
        <fullName evidence="1">Uncharacterized protein</fullName>
    </submittedName>
</protein>
<dbReference type="RefSeq" id="WP_379186284.1">
    <property type="nucleotide sequence ID" value="NZ_JBHSOW010000007.1"/>
</dbReference>
<sequence length="40" mass="4637">MTFAQTELKERLVLIRNIGKLADLPEPLKMQIITNLIENK</sequence>
<gene>
    <name evidence="1" type="ORF">ACFPYJ_01595</name>
</gene>
<comment type="caution">
    <text evidence="1">The sequence shown here is derived from an EMBL/GenBank/DDBJ whole genome shotgun (WGS) entry which is preliminary data.</text>
</comment>
<evidence type="ECO:0000313" key="2">
    <source>
        <dbReference type="Proteomes" id="UP001596047"/>
    </source>
</evidence>
<name>A0ABW0VQS1_9BACL</name>
<keyword evidence="2" id="KW-1185">Reference proteome</keyword>
<reference evidence="2" key="1">
    <citation type="journal article" date="2019" name="Int. J. Syst. Evol. Microbiol.">
        <title>The Global Catalogue of Microorganisms (GCM) 10K type strain sequencing project: providing services to taxonomists for standard genome sequencing and annotation.</title>
        <authorList>
            <consortium name="The Broad Institute Genomics Platform"/>
            <consortium name="The Broad Institute Genome Sequencing Center for Infectious Disease"/>
            <person name="Wu L."/>
            <person name="Ma J."/>
        </authorList>
    </citation>
    <scope>NUCLEOTIDE SEQUENCE [LARGE SCALE GENOMIC DNA]</scope>
    <source>
        <strain evidence="2">CGMCC 1.3240</strain>
    </source>
</reference>
<organism evidence="1 2">
    <name type="scientific">Paenibacillus solisilvae</name>
    <dbReference type="NCBI Taxonomy" id="2486751"/>
    <lineage>
        <taxon>Bacteria</taxon>
        <taxon>Bacillati</taxon>
        <taxon>Bacillota</taxon>
        <taxon>Bacilli</taxon>
        <taxon>Bacillales</taxon>
        <taxon>Paenibacillaceae</taxon>
        <taxon>Paenibacillus</taxon>
    </lineage>
</organism>
<dbReference type="Proteomes" id="UP001596047">
    <property type="component" value="Unassembled WGS sequence"/>
</dbReference>
<accession>A0ABW0VQS1</accession>
<evidence type="ECO:0000313" key="1">
    <source>
        <dbReference type="EMBL" id="MFC5647828.1"/>
    </source>
</evidence>
<proteinExistence type="predicted"/>
<dbReference type="EMBL" id="JBHSOW010000007">
    <property type="protein sequence ID" value="MFC5647828.1"/>
    <property type="molecule type" value="Genomic_DNA"/>
</dbReference>